<dbReference type="Gene3D" id="3.40.50.1220">
    <property type="entry name" value="TPP-binding domain"/>
    <property type="match status" value="1"/>
</dbReference>
<dbReference type="FunFam" id="3.40.50.970:FF:000007">
    <property type="entry name" value="Acetolactate synthase"/>
    <property type="match status" value="1"/>
</dbReference>
<evidence type="ECO:0000256" key="2">
    <source>
        <dbReference type="ARBA" id="ARBA00007812"/>
    </source>
</evidence>
<dbReference type="InterPro" id="IPR045229">
    <property type="entry name" value="TPP_enz"/>
</dbReference>
<dbReference type="Pfam" id="PF02775">
    <property type="entry name" value="TPP_enzyme_C"/>
    <property type="match status" value="1"/>
</dbReference>
<gene>
    <name evidence="8" type="ORF">FYC77_07675</name>
</gene>
<dbReference type="GO" id="GO:0009097">
    <property type="term" value="P:isoleucine biosynthetic process"/>
    <property type="evidence" value="ECO:0007669"/>
    <property type="project" value="TreeGrafter"/>
</dbReference>
<dbReference type="InterPro" id="IPR000399">
    <property type="entry name" value="TPP-bd_CS"/>
</dbReference>
<proteinExistence type="inferred from homology"/>
<dbReference type="GO" id="GO:0009099">
    <property type="term" value="P:L-valine biosynthetic process"/>
    <property type="evidence" value="ECO:0007669"/>
    <property type="project" value="TreeGrafter"/>
</dbReference>
<evidence type="ECO:0000256" key="1">
    <source>
        <dbReference type="ARBA" id="ARBA00001964"/>
    </source>
</evidence>
<feature type="domain" description="Thiamine pyrophosphate enzyme TPP-binding" evidence="6">
    <location>
        <begin position="401"/>
        <end position="538"/>
    </location>
</feature>
<evidence type="ECO:0000259" key="6">
    <source>
        <dbReference type="Pfam" id="PF02775"/>
    </source>
</evidence>
<comment type="similarity">
    <text evidence="2 4">Belongs to the TPP enzyme family.</text>
</comment>
<comment type="cofactor">
    <cofactor evidence="1">
        <name>thiamine diphosphate</name>
        <dbReference type="ChEBI" id="CHEBI:58937"/>
    </cofactor>
</comment>
<dbReference type="Proteomes" id="UP000324104">
    <property type="component" value="Unassembled WGS sequence"/>
</dbReference>
<evidence type="ECO:0000256" key="3">
    <source>
        <dbReference type="ARBA" id="ARBA00023052"/>
    </source>
</evidence>
<keyword evidence="9" id="KW-1185">Reference proteome</keyword>
<evidence type="ECO:0000256" key="4">
    <source>
        <dbReference type="RuleBase" id="RU362132"/>
    </source>
</evidence>
<name>A0A5D5AL88_9EURY</name>
<dbReference type="RefSeq" id="WP_149080925.1">
    <property type="nucleotide sequence ID" value="NZ_VTAW01000007.1"/>
</dbReference>
<evidence type="ECO:0000313" key="9">
    <source>
        <dbReference type="Proteomes" id="UP000324104"/>
    </source>
</evidence>
<dbReference type="SUPFAM" id="SSF52467">
    <property type="entry name" value="DHS-like NAD/FAD-binding domain"/>
    <property type="match status" value="1"/>
</dbReference>
<dbReference type="SUPFAM" id="SSF52518">
    <property type="entry name" value="Thiamin diphosphate-binding fold (THDP-binding)"/>
    <property type="match status" value="2"/>
</dbReference>
<dbReference type="GO" id="GO:0030976">
    <property type="term" value="F:thiamine pyrophosphate binding"/>
    <property type="evidence" value="ECO:0007669"/>
    <property type="project" value="InterPro"/>
</dbReference>
<dbReference type="GO" id="GO:0003984">
    <property type="term" value="F:acetolactate synthase activity"/>
    <property type="evidence" value="ECO:0007669"/>
    <property type="project" value="TreeGrafter"/>
</dbReference>
<dbReference type="Pfam" id="PF00205">
    <property type="entry name" value="TPP_enzyme_M"/>
    <property type="match status" value="1"/>
</dbReference>
<feature type="domain" description="Thiamine pyrophosphate enzyme N-terminal TPP-binding" evidence="7">
    <location>
        <begin position="1"/>
        <end position="113"/>
    </location>
</feature>
<keyword evidence="3 4" id="KW-0786">Thiamine pyrophosphate</keyword>
<evidence type="ECO:0000313" key="8">
    <source>
        <dbReference type="EMBL" id="TYT62638.1"/>
    </source>
</evidence>
<evidence type="ECO:0000259" key="5">
    <source>
        <dbReference type="Pfam" id="PF00205"/>
    </source>
</evidence>
<dbReference type="EMBL" id="VTAW01000007">
    <property type="protein sequence ID" value="TYT62638.1"/>
    <property type="molecule type" value="Genomic_DNA"/>
</dbReference>
<sequence length="554" mass="59681">MDAAEAIVQSLDDAGIEYVFGLPGSVIMNVIDKFHESNVEFVSTRHEQVATSMADGYARVTGRPGVTLVHVGPGAANQVVGLGAAYRDASPIVAIAGNEDLERLGRDIWHEWDVENVLDPITKWTGQVRRGDDAARIVRTGLVKSVSETPGPVFIDLPKDVSREKSTYSDAQRSFYDHNELSVPFSRPEPHSADVECTLHLLEDATKPLVLAGGGCVRSGSGDALKTFVENTGIPVVTSNSGRGILDETSSWSLGVVGRRGSDGANEALGQADLVLGIGARFSGLTTSNWTRPDPETTLVQVDIDSAELASQYPVECPVTADARAFLESITDRAGNIDLSWEEEVISEYRDRVRTERAAFFAYETDAESIGPQRLFATILEEKDDDAIVTQGGGVHASFNARQPAADPHSHLHAISFGGMGYGFPFALGAKLGAPDRQVICVEGDGGFSMVMQDLETAVRYDIDVKIVVYNNFSHGTQKLRQARLFDERYLGTDVENPSFAGVADQFGMYGATVSDPSELRPALGEVLDHDGPALLDVLVDPTVWPSTDDIAQI</sequence>
<dbReference type="InterPro" id="IPR029061">
    <property type="entry name" value="THDP-binding"/>
</dbReference>
<dbReference type="GO" id="GO:0044272">
    <property type="term" value="P:sulfur compound biosynthetic process"/>
    <property type="evidence" value="ECO:0007669"/>
    <property type="project" value="UniProtKB-ARBA"/>
</dbReference>
<reference evidence="8 9" key="1">
    <citation type="submission" date="2019-08" db="EMBL/GenBank/DDBJ databases">
        <title>Archaea genome.</title>
        <authorList>
            <person name="Kajale S."/>
            <person name="Shouche Y."/>
            <person name="Deshpande N."/>
            <person name="Sharma A."/>
        </authorList>
    </citation>
    <scope>NUCLEOTIDE SEQUENCE [LARGE SCALE GENOMIC DNA]</scope>
    <source>
        <strain evidence="8 9">ESP3B_9</strain>
    </source>
</reference>
<dbReference type="Pfam" id="PF02776">
    <property type="entry name" value="TPP_enzyme_N"/>
    <property type="match status" value="1"/>
</dbReference>
<evidence type="ECO:0000259" key="7">
    <source>
        <dbReference type="Pfam" id="PF02776"/>
    </source>
</evidence>
<accession>A0A5D5AL88</accession>
<feature type="domain" description="Thiamine pyrophosphate enzyme central" evidence="5">
    <location>
        <begin position="197"/>
        <end position="329"/>
    </location>
</feature>
<protein>
    <submittedName>
        <fullName evidence="8">Thiamine pyrophosphate-binding protein</fullName>
    </submittedName>
</protein>
<dbReference type="InterPro" id="IPR012001">
    <property type="entry name" value="Thiamin_PyroP_enz_TPP-bd_dom"/>
</dbReference>
<dbReference type="CDD" id="cd07035">
    <property type="entry name" value="TPP_PYR_POX_like"/>
    <property type="match status" value="1"/>
</dbReference>
<dbReference type="InterPro" id="IPR029035">
    <property type="entry name" value="DHS-like_NAD/FAD-binding_dom"/>
</dbReference>
<dbReference type="InterPro" id="IPR012000">
    <property type="entry name" value="Thiamin_PyroP_enz_cen_dom"/>
</dbReference>
<dbReference type="GO" id="GO:0005948">
    <property type="term" value="C:acetolactate synthase complex"/>
    <property type="evidence" value="ECO:0007669"/>
    <property type="project" value="TreeGrafter"/>
</dbReference>
<dbReference type="PANTHER" id="PTHR18968:SF13">
    <property type="entry name" value="ACETOLACTATE SYNTHASE CATALYTIC SUBUNIT, MITOCHONDRIAL"/>
    <property type="match status" value="1"/>
</dbReference>
<dbReference type="PANTHER" id="PTHR18968">
    <property type="entry name" value="THIAMINE PYROPHOSPHATE ENZYMES"/>
    <property type="match status" value="1"/>
</dbReference>
<comment type="caution">
    <text evidence="8">The sequence shown here is derived from an EMBL/GenBank/DDBJ whole genome shotgun (WGS) entry which is preliminary data.</text>
</comment>
<dbReference type="PROSITE" id="PS00187">
    <property type="entry name" value="TPP_ENZYMES"/>
    <property type="match status" value="1"/>
</dbReference>
<dbReference type="Gene3D" id="3.40.50.970">
    <property type="match status" value="2"/>
</dbReference>
<organism evidence="8 9">
    <name type="scientific">Natrialba swarupiae</name>
    <dbReference type="NCBI Taxonomy" id="2448032"/>
    <lineage>
        <taxon>Archaea</taxon>
        <taxon>Methanobacteriati</taxon>
        <taxon>Methanobacteriota</taxon>
        <taxon>Stenosarchaea group</taxon>
        <taxon>Halobacteria</taxon>
        <taxon>Halobacteriales</taxon>
        <taxon>Natrialbaceae</taxon>
        <taxon>Natrialba</taxon>
    </lineage>
</organism>
<dbReference type="InterPro" id="IPR011766">
    <property type="entry name" value="TPP_enzyme_TPP-bd"/>
</dbReference>
<dbReference type="GO" id="GO:0050660">
    <property type="term" value="F:flavin adenine dinucleotide binding"/>
    <property type="evidence" value="ECO:0007669"/>
    <property type="project" value="TreeGrafter"/>
</dbReference>
<dbReference type="AlphaFoldDB" id="A0A5D5AL88"/>
<dbReference type="GO" id="GO:0000287">
    <property type="term" value="F:magnesium ion binding"/>
    <property type="evidence" value="ECO:0007669"/>
    <property type="project" value="InterPro"/>
</dbReference>